<reference evidence="2 3" key="1">
    <citation type="submission" date="2020-08" db="EMBL/GenBank/DDBJ databases">
        <title>A Genomic Blueprint of the Chicken Gut Microbiome.</title>
        <authorList>
            <person name="Gilroy R."/>
            <person name="Ravi A."/>
            <person name="Getino M."/>
            <person name="Pursley I."/>
            <person name="Horton D.L."/>
            <person name="Alikhan N.-F."/>
            <person name="Baker D."/>
            <person name="Gharbi K."/>
            <person name="Hall N."/>
            <person name="Watson M."/>
            <person name="Adriaenssens E.M."/>
            <person name="Foster-Nyarko E."/>
            <person name="Jarju S."/>
            <person name="Secka A."/>
            <person name="Antonio M."/>
            <person name="Oren A."/>
            <person name="Chaudhuri R."/>
            <person name="La Ragione R.M."/>
            <person name="Hildebrand F."/>
            <person name="Pallen M.J."/>
        </authorList>
    </citation>
    <scope>NUCLEOTIDE SEQUENCE [LARGE SCALE GENOMIC DNA]</scope>
    <source>
        <strain evidence="2 3">Sa3CUA8</strain>
    </source>
</reference>
<dbReference type="PANTHER" id="PTHR33570:SF10">
    <property type="entry name" value="GAMMA-CARBOXYMUCONOLACTONE DECARBOXYLASE"/>
    <property type="match status" value="1"/>
</dbReference>
<dbReference type="Pfam" id="PF02627">
    <property type="entry name" value="CMD"/>
    <property type="match status" value="1"/>
</dbReference>
<dbReference type="Gene3D" id="1.20.1290.10">
    <property type="entry name" value="AhpD-like"/>
    <property type="match status" value="1"/>
</dbReference>
<proteinExistence type="predicted"/>
<evidence type="ECO:0000259" key="1">
    <source>
        <dbReference type="Pfam" id="PF02627"/>
    </source>
</evidence>
<dbReference type="EMBL" id="JACSQY010000009">
    <property type="protein sequence ID" value="MBD7909054.1"/>
    <property type="molecule type" value="Genomic_DNA"/>
</dbReference>
<dbReference type="RefSeq" id="WP_191690809.1">
    <property type="nucleotide sequence ID" value="NZ_JACSQY010000009.1"/>
</dbReference>
<dbReference type="InterPro" id="IPR029032">
    <property type="entry name" value="AhpD-like"/>
</dbReference>
<dbReference type="InterPro" id="IPR052512">
    <property type="entry name" value="4CMD/NDH-1_regulator"/>
</dbReference>
<evidence type="ECO:0000313" key="3">
    <source>
        <dbReference type="Proteomes" id="UP000659496"/>
    </source>
</evidence>
<organism evidence="2 3">
    <name type="scientific">Sporosarcina gallistercoris</name>
    <dbReference type="NCBI Taxonomy" id="2762245"/>
    <lineage>
        <taxon>Bacteria</taxon>
        <taxon>Bacillati</taxon>
        <taxon>Bacillota</taxon>
        <taxon>Bacilli</taxon>
        <taxon>Bacillales</taxon>
        <taxon>Caryophanaceae</taxon>
        <taxon>Sporosarcina</taxon>
    </lineage>
</organism>
<gene>
    <name evidence="2" type="ORF">H9659_12030</name>
</gene>
<sequence length="130" mass="14741">MENNERYEKGIHAMEELFSEEVRTGMRHIQKISPDFWDMIVSSGFGDLYARNTLTMEQREYITLTTLITQGAFDQLGVHVQAALNIGMSQEEIIEIIIHCSGYVGFPKAIQAMGIAGEIFKNHDDASRKD</sequence>
<protein>
    <submittedName>
        <fullName evidence="2">Carboxymuconolactone decarboxylase family protein</fullName>
    </submittedName>
</protein>
<dbReference type="SUPFAM" id="SSF69118">
    <property type="entry name" value="AhpD-like"/>
    <property type="match status" value="1"/>
</dbReference>
<feature type="domain" description="Carboxymuconolactone decarboxylase-like" evidence="1">
    <location>
        <begin position="34"/>
        <end position="116"/>
    </location>
</feature>
<evidence type="ECO:0000313" key="2">
    <source>
        <dbReference type="EMBL" id="MBD7909054.1"/>
    </source>
</evidence>
<dbReference type="InterPro" id="IPR003779">
    <property type="entry name" value="CMD-like"/>
</dbReference>
<accession>A0ABR8PLW6</accession>
<comment type="caution">
    <text evidence="2">The sequence shown here is derived from an EMBL/GenBank/DDBJ whole genome shotgun (WGS) entry which is preliminary data.</text>
</comment>
<dbReference type="PANTHER" id="PTHR33570">
    <property type="entry name" value="4-CARBOXYMUCONOLACTONE DECARBOXYLASE FAMILY PROTEIN"/>
    <property type="match status" value="1"/>
</dbReference>
<dbReference type="Proteomes" id="UP000659496">
    <property type="component" value="Unassembled WGS sequence"/>
</dbReference>
<name>A0ABR8PLW6_9BACL</name>
<keyword evidence="3" id="KW-1185">Reference proteome</keyword>